<protein>
    <submittedName>
        <fullName evidence="1">Uncharacterized protein</fullName>
    </submittedName>
</protein>
<reference evidence="1" key="1">
    <citation type="submission" date="2022-01" db="EMBL/GenBank/DDBJ databases">
        <title>Genome Sequence Resource for Two Populations of Ditylenchus destructor, the Migratory Endoparasitic Phytonematode.</title>
        <authorList>
            <person name="Zhang H."/>
            <person name="Lin R."/>
            <person name="Xie B."/>
        </authorList>
    </citation>
    <scope>NUCLEOTIDE SEQUENCE</scope>
    <source>
        <strain evidence="1">BazhouSP</strain>
    </source>
</reference>
<dbReference type="AlphaFoldDB" id="A0AAD4QZ12"/>
<proteinExistence type="predicted"/>
<evidence type="ECO:0000313" key="2">
    <source>
        <dbReference type="Proteomes" id="UP001201812"/>
    </source>
</evidence>
<comment type="caution">
    <text evidence="1">The sequence shown here is derived from an EMBL/GenBank/DDBJ whole genome shotgun (WGS) entry which is preliminary data.</text>
</comment>
<keyword evidence="2" id="KW-1185">Reference proteome</keyword>
<accession>A0AAD4QZ12</accession>
<evidence type="ECO:0000313" key="1">
    <source>
        <dbReference type="EMBL" id="KAI1699289.1"/>
    </source>
</evidence>
<sequence length="380" mass="43243">MGNAKSRTLRSVKASKEIHQRNPISISPEVLADVLAFQSRKNLLQQLCHVNYLFFQVANRLPSVHIVRFICFASPPVIQLVHPCSHIVSEFPLKTLPIHVPFFRFREVEITKLLQTASLYFLLCSKKSFKSSRLYITIERNEPNPGISPENLEPNPGTHLKIQDQINTLLEEIFVECSQIRIRSRFMEPQKVAITKGVLASDRLELQFYEEQICDSGTSKVLIAWLSHKEGQPGARRHLVLKNYPMAGNVEIIEALKKDQINTLLEEIFVEGSQIRINSRFLEPQKVAKTKGVLASDRLELQFFRGANMRFGHFKVSTTVSPANGSHYLTTLQEFGNQEIAAVFACGGELLPIKTTQFPQCWQESEIVMFLEDSTMISMM</sequence>
<name>A0AAD4QZ12_9BILA</name>
<dbReference type="Proteomes" id="UP001201812">
    <property type="component" value="Unassembled WGS sequence"/>
</dbReference>
<organism evidence="1 2">
    <name type="scientific">Ditylenchus destructor</name>
    <dbReference type="NCBI Taxonomy" id="166010"/>
    <lineage>
        <taxon>Eukaryota</taxon>
        <taxon>Metazoa</taxon>
        <taxon>Ecdysozoa</taxon>
        <taxon>Nematoda</taxon>
        <taxon>Chromadorea</taxon>
        <taxon>Rhabditida</taxon>
        <taxon>Tylenchina</taxon>
        <taxon>Tylenchomorpha</taxon>
        <taxon>Sphaerularioidea</taxon>
        <taxon>Anguinidae</taxon>
        <taxon>Anguininae</taxon>
        <taxon>Ditylenchus</taxon>
    </lineage>
</organism>
<dbReference type="EMBL" id="JAKKPZ010000185">
    <property type="protein sequence ID" value="KAI1699289.1"/>
    <property type="molecule type" value="Genomic_DNA"/>
</dbReference>
<gene>
    <name evidence="1" type="ORF">DdX_17419</name>
</gene>